<sequence>MGDAMQAVRTDTNLKEVDRETKKMEAEQTETKQTEVVQTEVEQTEAAMVGLRSGDGYVDEKQDVEKEKPKRKDSFTTKSGFEVIEGIEVALWSAGEGKSGEGANGNVQRELPQRAATNETNTNETYFHLITTGYTPHNPPPCYTPNPDSDMELAADSPASPSVVSADSQDHQKPCEDEGRKSGKDVMEPKKDSQCDQETDNSDLYVQDIPTPPGYDAKASHEKRLESLKDTPSLYDQVRHERETFKSPFPDSTSEVQKYPACFPCLGVLKGVIMTES</sequence>
<feature type="compositionally biased region" description="Low complexity" evidence="1">
    <location>
        <begin position="154"/>
        <end position="167"/>
    </location>
</feature>
<reference evidence="2 3" key="1">
    <citation type="journal article" date="2018" name="Sci. Rep.">
        <title>Comparative genomics provides insights into the lifestyle and reveals functional heterogeneity of dark septate endophytic fungi.</title>
        <authorList>
            <person name="Knapp D.G."/>
            <person name="Nemeth J.B."/>
            <person name="Barry K."/>
            <person name="Hainaut M."/>
            <person name="Henrissat B."/>
            <person name="Johnson J."/>
            <person name="Kuo A."/>
            <person name="Lim J.H.P."/>
            <person name="Lipzen A."/>
            <person name="Nolan M."/>
            <person name="Ohm R.A."/>
            <person name="Tamas L."/>
            <person name="Grigoriev I.V."/>
            <person name="Spatafora J.W."/>
            <person name="Nagy L.G."/>
            <person name="Kovacs G.M."/>
        </authorList>
    </citation>
    <scope>NUCLEOTIDE SEQUENCE [LARGE SCALE GENOMIC DNA]</scope>
    <source>
        <strain evidence="2 3">DSE2036</strain>
    </source>
</reference>
<evidence type="ECO:0000256" key="1">
    <source>
        <dbReference type="SAM" id="MobiDB-lite"/>
    </source>
</evidence>
<feature type="region of interest" description="Disordered" evidence="1">
    <location>
        <begin position="1"/>
        <end position="40"/>
    </location>
</feature>
<evidence type="ECO:0000313" key="3">
    <source>
        <dbReference type="Proteomes" id="UP000244855"/>
    </source>
</evidence>
<evidence type="ECO:0000313" key="2">
    <source>
        <dbReference type="EMBL" id="PVH97628.1"/>
    </source>
</evidence>
<feature type="compositionally biased region" description="Basic and acidic residues" evidence="1">
    <location>
        <begin position="58"/>
        <end position="75"/>
    </location>
</feature>
<name>A0A2V1DHT2_9PLEO</name>
<feature type="compositionally biased region" description="Basic and acidic residues" evidence="1">
    <location>
        <begin position="12"/>
        <end position="33"/>
    </location>
</feature>
<accession>A0A2V1DHT2</accession>
<dbReference type="AlphaFoldDB" id="A0A2V1DHT2"/>
<protein>
    <submittedName>
        <fullName evidence="2">Uncharacterized protein</fullName>
    </submittedName>
</protein>
<keyword evidence="3" id="KW-1185">Reference proteome</keyword>
<dbReference type="EMBL" id="KZ805432">
    <property type="protein sequence ID" value="PVH97628.1"/>
    <property type="molecule type" value="Genomic_DNA"/>
</dbReference>
<organism evidence="2 3">
    <name type="scientific">Periconia macrospinosa</name>
    <dbReference type="NCBI Taxonomy" id="97972"/>
    <lineage>
        <taxon>Eukaryota</taxon>
        <taxon>Fungi</taxon>
        <taxon>Dikarya</taxon>
        <taxon>Ascomycota</taxon>
        <taxon>Pezizomycotina</taxon>
        <taxon>Dothideomycetes</taxon>
        <taxon>Pleosporomycetidae</taxon>
        <taxon>Pleosporales</taxon>
        <taxon>Massarineae</taxon>
        <taxon>Periconiaceae</taxon>
        <taxon>Periconia</taxon>
    </lineage>
</organism>
<feature type="compositionally biased region" description="Basic and acidic residues" evidence="1">
    <location>
        <begin position="218"/>
        <end position="229"/>
    </location>
</feature>
<feature type="region of interest" description="Disordered" evidence="1">
    <location>
        <begin position="52"/>
        <end position="77"/>
    </location>
</feature>
<dbReference type="Proteomes" id="UP000244855">
    <property type="component" value="Unassembled WGS sequence"/>
</dbReference>
<proteinExistence type="predicted"/>
<feature type="region of interest" description="Disordered" evidence="1">
    <location>
        <begin position="95"/>
        <end position="232"/>
    </location>
</feature>
<feature type="compositionally biased region" description="Basic and acidic residues" evidence="1">
    <location>
        <begin position="168"/>
        <end position="194"/>
    </location>
</feature>
<dbReference type="OrthoDB" id="10668948at2759"/>
<gene>
    <name evidence="2" type="ORF">DM02DRAFT_77404</name>
</gene>